<dbReference type="Proteomes" id="UP000008143">
    <property type="component" value="Chromosome 1"/>
</dbReference>
<dbReference type="Xenbase" id="XB-GENE-5734925">
    <property type="gene designation" value="XB5734924"/>
</dbReference>
<dbReference type="RefSeq" id="XP_031756960.1">
    <property type="nucleotide sequence ID" value="XM_031901100.1"/>
</dbReference>
<feature type="transmembrane region" description="Helical" evidence="5">
    <location>
        <begin position="100"/>
        <end position="121"/>
    </location>
</feature>
<evidence type="ECO:0000256" key="2">
    <source>
        <dbReference type="ARBA" id="ARBA00022692"/>
    </source>
</evidence>
<keyword evidence="6" id="KW-1185">Reference proteome</keyword>
<keyword evidence="3 5" id="KW-1133">Transmembrane helix</keyword>
<evidence type="ECO:0000256" key="1">
    <source>
        <dbReference type="ARBA" id="ARBA00004141"/>
    </source>
</evidence>
<organism evidence="6 7">
    <name type="scientific">Xenopus tropicalis</name>
    <name type="common">Western clawed frog</name>
    <name type="synonym">Silurana tropicalis</name>
    <dbReference type="NCBI Taxonomy" id="8364"/>
    <lineage>
        <taxon>Eukaryota</taxon>
        <taxon>Metazoa</taxon>
        <taxon>Chordata</taxon>
        <taxon>Craniata</taxon>
        <taxon>Vertebrata</taxon>
        <taxon>Euteleostomi</taxon>
        <taxon>Amphibia</taxon>
        <taxon>Batrachia</taxon>
        <taxon>Anura</taxon>
        <taxon>Pipoidea</taxon>
        <taxon>Pipidae</taxon>
        <taxon>Xenopodinae</taxon>
        <taxon>Xenopus</taxon>
        <taxon>Silurana</taxon>
    </lineage>
</organism>
<evidence type="ECO:0000313" key="6">
    <source>
        <dbReference type="Proteomes" id="UP000008143"/>
    </source>
</evidence>
<sequence length="190" mass="20948">MLYLYTHFQEQLSVFTLLEDKGAALSSAPRFSGATRNAAVTKVNALIAASVFSCFTTLIVIVYASLTLGYGEDDDDIFSSPPHVIHARFILGKLVQGANIAMLIASVSSLCVALCIAYMGCRSLPQCMCYDDITGMDWLHPEDEQPQTVELVCTFRGGDERIFNSASQFTDCNTETEEEFSRPPPYVRFS</sequence>
<dbReference type="GO" id="GO:0016020">
    <property type="term" value="C:membrane"/>
    <property type="evidence" value="ECO:0007669"/>
    <property type="project" value="UniProtKB-SubCell"/>
</dbReference>
<dbReference type="AlphaFoldDB" id="A0A8J1JIW0"/>
<feature type="transmembrane region" description="Helical" evidence="5">
    <location>
        <begin position="45"/>
        <end position="66"/>
    </location>
</feature>
<name>A0A8J1JIW0_XENTR</name>
<proteinExistence type="predicted"/>
<evidence type="ECO:0000256" key="4">
    <source>
        <dbReference type="ARBA" id="ARBA00023136"/>
    </source>
</evidence>
<dbReference type="InterPro" id="IPR007237">
    <property type="entry name" value="CD20-like"/>
</dbReference>
<evidence type="ECO:0000256" key="3">
    <source>
        <dbReference type="ARBA" id="ARBA00022989"/>
    </source>
</evidence>
<keyword evidence="2 5" id="KW-0812">Transmembrane</keyword>
<evidence type="ECO:0000256" key="5">
    <source>
        <dbReference type="SAM" id="Phobius"/>
    </source>
</evidence>
<dbReference type="Pfam" id="PF04103">
    <property type="entry name" value="CD20"/>
    <property type="match status" value="1"/>
</dbReference>
<protein>
    <submittedName>
        <fullName evidence="7">Uncharacterized protein LOC733556 isoform X2</fullName>
    </submittedName>
</protein>
<comment type="subcellular location">
    <subcellularLocation>
        <location evidence="1">Membrane</location>
        <topology evidence="1">Multi-pass membrane protein</topology>
    </subcellularLocation>
</comment>
<dbReference type="AGR" id="Xenbase:XB-GENE-5734925"/>
<accession>A0A8J1JIW0</accession>
<evidence type="ECO:0000313" key="7">
    <source>
        <dbReference type="RefSeq" id="XP_031756960.1"/>
    </source>
</evidence>
<reference evidence="7" key="1">
    <citation type="submission" date="2025-08" db="UniProtKB">
        <authorList>
            <consortium name="RefSeq"/>
        </authorList>
    </citation>
    <scope>IDENTIFICATION</scope>
    <source>
        <strain evidence="7">Nigerian</strain>
        <tissue evidence="7">Liver and blood</tissue>
    </source>
</reference>
<keyword evidence="4 5" id="KW-0472">Membrane</keyword>
<evidence type="ECO:0000313" key="8">
    <source>
        <dbReference type="Xenbase" id="XB-GENE-5734925"/>
    </source>
</evidence>
<gene>
    <name evidence="8" type="primary">XB5734924</name>
    <name evidence="7" type="synonym">LOC733556</name>
</gene>